<dbReference type="EMBL" id="JACHHB010000007">
    <property type="protein sequence ID" value="MBB5173640.1"/>
    <property type="molecule type" value="Genomic_DNA"/>
</dbReference>
<dbReference type="Proteomes" id="UP000551878">
    <property type="component" value="Unassembled WGS sequence"/>
</dbReference>
<gene>
    <name evidence="1" type="ORF">HNQ41_001829</name>
</gene>
<proteinExistence type="predicted"/>
<dbReference type="AlphaFoldDB" id="A0A840QQK6"/>
<name>A0A840QQK6_9BACI</name>
<dbReference type="RefSeq" id="WP_184664086.1">
    <property type="nucleotide sequence ID" value="NZ_JACHHB010000007.1"/>
</dbReference>
<evidence type="ECO:0000313" key="2">
    <source>
        <dbReference type="Proteomes" id="UP000551878"/>
    </source>
</evidence>
<evidence type="ECO:0000313" key="1">
    <source>
        <dbReference type="EMBL" id="MBB5173640.1"/>
    </source>
</evidence>
<organism evidence="1 2">
    <name type="scientific">Texcoconibacillus texcoconensis</name>
    <dbReference type="NCBI Taxonomy" id="1095777"/>
    <lineage>
        <taxon>Bacteria</taxon>
        <taxon>Bacillati</taxon>
        <taxon>Bacillota</taxon>
        <taxon>Bacilli</taxon>
        <taxon>Bacillales</taxon>
        <taxon>Bacillaceae</taxon>
        <taxon>Texcoconibacillus</taxon>
    </lineage>
</organism>
<accession>A0A840QQK6</accession>
<keyword evidence="2" id="KW-1185">Reference proteome</keyword>
<sequence length="57" mass="6954">MLLTKREKQLLIRVLKKEKRKKWFGSQEDPQLIEELIEKIEQSQRNEKMNEVKSSKL</sequence>
<comment type="caution">
    <text evidence="1">The sequence shown here is derived from an EMBL/GenBank/DDBJ whole genome shotgun (WGS) entry which is preliminary data.</text>
</comment>
<reference evidence="1 2" key="1">
    <citation type="submission" date="2020-08" db="EMBL/GenBank/DDBJ databases">
        <title>Genomic Encyclopedia of Type Strains, Phase IV (KMG-IV): sequencing the most valuable type-strain genomes for metagenomic binning, comparative biology and taxonomic classification.</title>
        <authorList>
            <person name="Goeker M."/>
        </authorList>
    </citation>
    <scope>NUCLEOTIDE SEQUENCE [LARGE SCALE GENOMIC DNA]</scope>
    <source>
        <strain evidence="1 2">DSM 24696</strain>
    </source>
</reference>
<protein>
    <submittedName>
        <fullName evidence="1">Mg/Co/Ni transporter MgtE</fullName>
    </submittedName>
</protein>